<dbReference type="SUPFAM" id="SSF54001">
    <property type="entry name" value="Cysteine proteinases"/>
    <property type="match status" value="1"/>
</dbReference>
<dbReference type="PROSITE" id="PS00972">
    <property type="entry name" value="USP_1"/>
    <property type="match status" value="1"/>
</dbReference>
<dbReference type="InterPro" id="IPR038765">
    <property type="entry name" value="Papain-like_cys_pep_sf"/>
</dbReference>
<gene>
    <name evidence="2" type="ordered locus">Aasi_1805</name>
</gene>
<dbReference type="GO" id="GO:0016579">
    <property type="term" value="P:protein deubiquitination"/>
    <property type="evidence" value="ECO:0007669"/>
    <property type="project" value="InterPro"/>
</dbReference>
<dbReference type="InterPro" id="IPR001394">
    <property type="entry name" value="Peptidase_C19_UCH"/>
</dbReference>
<dbReference type="HOGENOM" id="CLU_808080_0_0_10"/>
<dbReference type="InterPro" id="IPR018200">
    <property type="entry name" value="USP_CS"/>
</dbReference>
<dbReference type="InterPro" id="IPR050164">
    <property type="entry name" value="Peptidase_C19"/>
</dbReference>
<dbReference type="GO" id="GO:0004843">
    <property type="term" value="F:cysteine-type deubiquitinase activity"/>
    <property type="evidence" value="ECO:0007669"/>
    <property type="project" value="InterPro"/>
</dbReference>
<accession>C3L420</accession>
<dbReference type="PROSITE" id="PS50235">
    <property type="entry name" value="USP_3"/>
    <property type="match status" value="1"/>
</dbReference>
<evidence type="ECO:0000313" key="3">
    <source>
        <dbReference type="Proteomes" id="UP000001227"/>
    </source>
</evidence>
<dbReference type="CDD" id="cd02257">
    <property type="entry name" value="Peptidase_C19"/>
    <property type="match status" value="1"/>
</dbReference>
<feature type="domain" description="USP" evidence="1">
    <location>
        <begin position="35"/>
        <end position="333"/>
    </location>
</feature>
<dbReference type="GO" id="GO:0005829">
    <property type="term" value="C:cytosol"/>
    <property type="evidence" value="ECO:0007669"/>
    <property type="project" value="TreeGrafter"/>
</dbReference>
<dbReference type="Proteomes" id="UP000001227">
    <property type="component" value="Chromosome"/>
</dbReference>
<organism evidence="2 3">
    <name type="scientific">Amoebophilus asiaticus (strain 5a2)</name>
    <dbReference type="NCBI Taxonomy" id="452471"/>
    <lineage>
        <taxon>Bacteria</taxon>
        <taxon>Pseudomonadati</taxon>
        <taxon>Bacteroidota</taxon>
        <taxon>Cytophagia</taxon>
        <taxon>Cytophagales</taxon>
        <taxon>Amoebophilaceae</taxon>
        <taxon>Candidatus Amoebophilus</taxon>
    </lineage>
</organism>
<dbReference type="InterPro" id="IPR028889">
    <property type="entry name" value="USP"/>
</dbReference>
<proteinExistence type="predicted"/>
<sequence>MLLLLISSCNNCNNGAKPNTNPPKPIEQEDPVINKGIGNLGNTCYMNSVLQILASFYSNAFDKTKGPLGKTSRSLIKAIRGNEKVDNQEIAARAELFFKALKENEEEDEHKENIGGIGWKPNIGAQEDASELLQGIFDWLKLPKAKTIGTLIHPTTGNERSSGKDPWSMLNVEMPQQSNLTTMQNFVNNYLNSTGTREVKWSENDSINVDARYVPSLKDLDKLYGKMLVINLKRFGNLIPGIVTPPKIKQEVEKPFSLTVRHDQIDGLSNNLYYELVGFINHIGEGLRRGHYIAYTKVGKQWIEYDDSTVSPRSETDAETAAKNAYIFFYKPTSPRRSE</sequence>
<dbReference type="EMBL" id="CP001102">
    <property type="protein sequence ID" value="ACP21061.1"/>
    <property type="molecule type" value="Genomic_DNA"/>
</dbReference>
<dbReference type="PROSITE" id="PS00973">
    <property type="entry name" value="USP_2"/>
    <property type="match status" value="1"/>
</dbReference>
<name>C3L420_AMOA5</name>
<keyword evidence="3" id="KW-1185">Reference proteome</keyword>
<evidence type="ECO:0000259" key="1">
    <source>
        <dbReference type="PROSITE" id="PS50235"/>
    </source>
</evidence>
<protein>
    <recommendedName>
        <fullName evidence="1">USP domain-containing protein</fullName>
    </recommendedName>
</protein>
<dbReference type="eggNOG" id="COG5533">
    <property type="taxonomic scope" value="Bacteria"/>
</dbReference>
<dbReference type="AlphaFoldDB" id="C3L420"/>
<reference evidence="2 3" key="1">
    <citation type="journal article" date="2010" name="J. Bacteriol.">
        <title>The genome of the amoeba symbiont 'Candidatus Amoebophilus asiaticus' reveals common mechanisms for host cell interaction among amoeba-associated bacteria.</title>
        <authorList>
            <person name="Schmitz-Esser S."/>
            <person name="Tischler P."/>
            <person name="Arnold R."/>
            <person name="Montanaro J."/>
            <person name="Wagner M."/>
            <person name="Rattei T."/>
            <person name="Horn M."/>
        </authorList>
    </citation>
    <scope>NUCLEOTIDE SEQUENCE [LARGE SCALE GENOMIC DNA]</scope>
    <source>
        <strain evidence="2 3">5a2</strain>
    </source>
</reference>
<dbReference type="STRING" id="452471.Aasi_1805"/>
<evidence type="ECO:0000313" key="2">
    <source>
        <dbReference type="EMBL" id="ACP21061.1"/>
    </source>
</evidence>
<dbReference type="Pfam" id="PF00443">
    <property type="entry name" value="UCH"/>
    <property type="match status" value="1"/>
</dbReference>
<dbReference type="Gene3D" id="3.90.70.10">
    <property type="entry name" value="Cysteine proteinases"/>
    <property type="match status" value="1"/>
</dbReference>
<dbReference type="PANTHER" id="PTHR24006">
    <property type="entry name" value="UBIQUITIN CARBOXYL-TERMINAL HYDROLASE"/>
    <property type="match status" value="1"/>
</dbReference>
<dbReference type="KEGG" id="aas:Aasi_1805"/>